<dbReference type="SUPFAM" id="SSF48498">
    <property type="entry name" value="Tetracyclin repressor-like, C-terminal domain"/>
    <property type="match status" value="1"/>
</dbReference>
<dbReference type="PANTHER" id="PTHR30055">
    <property type="entry name" value="HTH-TYPE TRANSCRIPTIONAL REGULATOR RUTR"/>
    <property type="match status" value="1"/>
</dbReference>
<dbReference type="InterPro" id="IPR023772">
    <property type="entry name" value="DNA-bd_HTH_TetR-type_CS"/>
</dbReference>
<gene>
    <name evidence="4" type="ORF">ATK30_5435</name>
</gene>
<dbReference type="Pfam" id="PF00440">
    <property type="entry name" value="TetR_N"/>
    <property type="match status" value="1"/>
</dbReference>
<evidence type="ECO:0000313" key="5">
    <source>
        <dbReference type="Proteomes" id="UP000233750"/>
    </source>
</evidence>
<evidence type="ECO:0000256" key="1">
    <source>
        <dbReference type="ARBA" id="ARBA00023125"/>
    </source>
</evidence>
<dbReference type="RefSeq" id="WP_101441097.1">
    <property type="nucleotide sequence ID" value="NZ_PJMY01000003.1"/>
</dbReference>
<dbReference type="PANTHER" id="PTHR30055:SF235">
    <property type="entry name" value="TRANSCRIPTIONAL REGULATORY PROTEIN"/>
    <property type="match status" value="1"/>
</dbReference>
<feature type="DNA-binding region" description="H-T-H motif" evidence="2">
    <location>
        <begin position="34"/>
        <end position="53"/>
    </location>
</feature>
<dbReference type="SUPFAM" id="SSF46689">
    <property type="entry name" value="Homeodomain-like"/>
    <property type="match status" value="1"/>
</dbReference>
<comment type="caution">
    <text evidence="4">The sequence shown here is derived from an EMBL/GenBank/DDBJ whole genome shotgun (WGS) entry which is preliminary data.</text>
</comment>
<sequence>MARTGRRPGQTETREAILAAARDLFGRNGYEGATIRAIAAEAGVNPALVHHFFGSKDQVFATALHLPADPGAVVSAILDGPRPQVGERLVRLFLTLWETPASRDAFFGVLRSVSTTEQAADMLRGFIQGALLDKIADALDIPPLRVTGIAAQLVGLAMVRYVVQVDPLARASHEDVVALIAPAVQQYVDRA</sequence>
<dbReference type="PRINTS" id="PR00455">
    <property type="entry name" value="HTHTETR"/>
</dbReference>
<keyword evidence="1 2" id="KW-0238">DNA-binding</keyword>
<dbReference type="InterPro" id="IPR036271">
    <property type="entry name" value="Tet_transcr_reg_TetR-rel_C_sf"/>
</dbReference>
<dbReference type="Gene3D" id="1.10.357.10">
    <property type="entry name" value="Tetracycline Repressor, domain 2"/>
    <property type="match status" value="1"/>
</dbReference>
<dbReference type="Gene3D" id="1.10.10.60">
    <property type="entry name" value="Homeodomain-like"/>
    <property type="match status" value="1"/>
</dbReference>
<dbReference type="InterPro" id="IPR001647">
    <property type="entry name" value="HTH_TetR"/>
</dbReference>
<keyword evidence="5" id="KW-1185">Reference proteome</keyword>
<dbReference type="PROSITE" id="PS01081">
    <property type="entry name" value="HTH_TETR_1"/>
    <property type="match status" value="1"/>
</dbReference>
<evidence type="ECO:0000256" key="2">
    <source>
        <dbReference type="PROSITE-ProRule" id="PRU00335"/>
    </source>
</evidence>
<dbReference type="InterPro" id="IPR050109">
    <property type="entry name" value="HTH-type_TetR-like_transc_reg"/>
</dbReference>
<feature type="domain" description="HTH tetR-type" evidence="3">
    <location>
        <begin position="11"/>
        <end position="71"/>
    </location>
</feature>
<accession>A0A2N3WL27</accession>
<dbReference type="OrthoDB" id="3210235at2"/>
<dbReference type="EMBL" id="PJMY01000003">
    <property type="protein sequence ID" value="PKV94556.1"/>
    <property type="molecule type" value="Genomic_DNA"/>
</dbReference>
<evidence type="ECO:0000259" key="3">
    <source>
        <dbReference type="PROSITE" id="PS50977"/>
    </source>
</evidence>
<dbReference type="InterPro" id="IPR041678">
    <property type="entry name" value="TetR_C_16"/>
</dbReference>
<proteinExistence type="predicted"/>
<dbReference type="Pfam" id="PF17920">
    <property type="entry name" value="TetR_C_16"/>
    <property type="match status" value="1"/>
</dbReference>
<dbReference type="InterPro" id="IPR009057">
    <property type="entry name" value="Homeodomain-like_sf"/>
</dbReference>
<protein>
    <submittedName>
        <fullName evidence="4">TetR family transcriptional regulator</fullName>
    </submittedName>
</protein>
<dbReference type="PROSITE" id="PS50977">
    <property type="entry name" value="HTH_TETR_2"/>
    <property type="match status" value="1"/>
</dbReference>
<dbReference type="AlphaFoldDB" id="A0A2N3WL27"/>
<dbReference type="Proteomes" id="UP000233750">
    <property type="component" value="Unassembled WGS sequence"/>
</dbReference>
<reference evidence="4 5" key="1">
    <citation type="submission" date="2017-12" db="EMBL/GenBank/DDBJ databases">
        <title>Sequencing the genomes of 1000 Actinobacteria strains.</title>
        <authorList>
            <person name="Klenk H.-P."/>
        </authorList>
    </citation>
    <scope>NUCLEOTIDE SEQUENCE [LARGE SCALE GENOMIC DNA]</scope>
    <source>
        <strain evidence="4 5">DSM 45165</strain>
    </source>
</reference>
<name>A0A2N3WL27_9PSEU</name>
<dbReference type="GO" id="GO:0000976">
    <property type="term" value="F:transcription cis-regulatory region binding"/>
    <property type="evidence" value="ECO:0007669"/>
    <property type="project" value="TreeGrafter"/>
</dbReference>
<organism evidence="4 5">
    <name type="scientific">Amycolatopsis echigonensis</name>
    <dbReference type="NCBI Taxonomy" id="2576905"/>
    <lineage>
        <taxon>Bacteria</taxon>
        <taxon>Bacillati</taxon>
        <taxon>Actinomycetota</taxon>
        <taxon>Actinomycetes</taxon>
        <taxon>Pseudonocardiales</taxon>
        <taxon>Pseudonocardiaceae</taxon>
        <taxon>Amycolatopsis</taxon>
    </lineage>
</organism>
<dbReference type="GO" id="GO:0003700">
    <property type="term" value="F:DNA-binding transcription factor activity"/>
    <property type="evidence" value="ECO:0007669"/>
    <property type="project" value="TreeGrafter"/>
</dbReference>
<evidence type="ECO:0000313" key="4">
    <source>
        <dbReference type="EMBL" id="PKV94556.1"/>
    </source>
</evidence>